<dbReference type="InterPro" id="IPR010226">
    <property type="entry name" value="NADH_quinone_OxRdtase_chainI"/>
</dbReference>
<dbReference type="AlphaFoldDB" id="X0ZAI7"/>
<feature type="domain" description="4Fe-4S ferredoxin-type" evidence="5">
    <location>
        <begin position="39"/>
        <end position="72"/>
    </location>
</feature>
<gene>
    <name evidence="6" type="ORF">S01H4_00988</name>
</gene>
<protein>
    <recommendedName>
        <fullName evidence="5">4Fe-4S ferredoxin-type domain-containing protein</fullName>
    </recommendedName>
</protein>
<dbReference type="GO" id="GO:0051539">
    <property type="term" value="F:4 iron, 4 sulfur cluster binding"/>
    <property type="evidence" value="ECO:0007669"/>
    <property type="project" value="UniProtKB-KW"/>
</dbReference>
<dbReference type="EMBL" id="BART01000162">
    <property type="protein sequence ID" value="GAG66249.1"/>
    <property type="molecule type" value="Genomic_DNA"/>
</dbReference>
<keyword evidence="1" id="KW-0004">4Fe-4S</keyword>
<dbReference type="GO" id="GO:0016651">
    <property type="term" value="F:oxidoreductase activity, acting on NAD(P)H"/>
    <property type="evidence" value="ECO:0007669"/>
    <property type="project" value="InterPro"/>
</dbReference>
<dbReference type="PROSITE" id="PS00198">
    <property type="entry name" value="4FE4S_FER_1"/>
    <property type="match status" value="1"/>
</dbReference>
<sequence>MKGIFRSLITVIRNTFKRPVTVLYPHDRIMVPYNSRGSIQLMVDTDTRKILCDGCGQCEKSCPLKLISIEVDISNKKLKSFYIDISRCMFCGFCEEACKKKALKMSFNYELTEKDFSALKYDIEKLTKHARPKLRKFWKT</sequence>
<dbReference type="PROSITE" id="PS51379">
    <property type="entry name" value="4FE4S_FER_2"/>
    <property type="match status" value="2"/>
</dbReference>
<dbReference type="GO" id="GO:0046872">
    <property type="term" value="F:metal ion binding"/>
    <property type="evidence" value="ECO:0007669"/>
    <property type="project" value="UniProtKB-KW"/>
</dbReference>
<dbReference type="Pfam" id="PF12838">
    <property type="entry name" value="Fer4_7"/>
    <property type="match status" value="1"/>
</dbReference>
<dbReference type="InterPro" id="IPR017896">
    <property type="entry name" value="4Fe4S_Fe-S-bd"/>
</dbReference>
<dbReference type="SUPFAM" id="SSF54862">
    <property type="entry name" value="4Fe-4S ferredoxins"/>
    <property type="match status" value="1"/>
</dbReference>
<dbReference type="PANTHER" id="PTHR10849">
    <property type="entry name" value="NADH DEHYDROGENASE UBIQUINONE IRON-SULFUR PROTEIN 8, MITOCHONDRIAL"/>
    <property type="match status" value="1"/>
</dbReference>
<reference evidence="6" key="1">
    <citation type="journal article" date="2014" name="Front. Microbiol.">
        <title>High frequency of phylogenetically diverse reductive dehalogenase-homologous genes in deep subseafloor sedimentary metagenomes.</title>
        <authorList>
            <person name="Kawai M."/>
            <person name="Futagami T."/>
            <person name="Toyoda A."/>
            <person name="Takaki Y."/>
            <person name="Nishi S."/>
            <person name="Hori S."/>
            <person name="Arai W."/>
            <person name="Tsubouchi T."/>
            <person name="Morono Y."/>
            <person name="Uchiyama I."/>
            <person name="Ito T."/>
            <person name="Fujiyama A."/>
            <person name="Inagaki F."/>
            <person name="Takami H."/>
        </authorList>
    </citation>
    <scope>NUCLEOTIDE SEQUENCE</scope>
    <source>
        <strain evidence="6">Expedition CK06-06</strain>
    </source>
</reference>
<dbReference type="GO" id="GO:0016020">
    <property type="term" value="C:membrane"/>
    <property type="evidence" value="ECO:0007669"/>
    <property type="project" value="InterPro"/>
</dbReference>
<keyword evidence="3" id="KW-0408">Iron</keyword>
<keyword evidence="4" id="KW-0411">Iron-sulfur</keyword>
<feature type="domain" description="4Fe-4S ferredoxin-type" evidence="5">
    <location>
        <begin position="79"/>
        <end position="108"/>
    </location>
</feature>
<proteinExistence type="predicted"/>
<evidence type="ECO:0000256" key="3">
    <source>
        <dbReference type="ARBA" id="ARBA00023004"/>
    </source>
</evidence>
<evidence type="ECO:0000256" key="4">
    <source>
        <dbReference type="ARBA" id="ARBA00023014"/>
    </source>
</evidence>
<keyword evidence="2" id="KW-0479">Metal-binding</keyword>
<evidence type="ECO:0000313" key="6">
    <source>
        <dbReference type="EMBL" id="GAG66249.1"/>
    </source>
</evidence>
<dbReference type="Gene3D" id="3.30.70.3270">
    <property type="match status" value="1"/>
</dbReference>
<organism evidence="6">
    <name type="scientific">marine sediment metagenome</name>
    <dbReference type="NCBI Taxonomy" id="412755"/>
    <lineage>
        <taxon>unclassified sequences</taxon>
        <taxon>metagenomes</taxon>
        <taxon>ecological metagenomes</taxon>
    </lineage>
</organism>
<evidence type="ECO:0000256" key="1">
    <source>
        <dbReference type="ARBA" id="ARBA00022485"/>
    </source>
</evidence>
<name>X0ZAI7_9ZZZZ</name>
<accession>X0ZAI7</accession>
<evidence type="ECO:0000259" key="5">
    <source>
        <dbReference type="PROSITE" id="PS51379"/>
    </source>
</evidence>
<comment type="caution">
    <text evidence="6">The sequence shown here is derived from an EMBL/GenBank/DDBJ whole genome shotgun (WGS) entry which is preliminary data.</text>
</comment>
<dbReference type="InterPro" id="IPR017900">
    <property type="entry name" value="4Fe4S_Fe_S_CS"/>
</dbReference>
<evidence type="ECO:0000256" key="2">
    <source>
        <dbReference type="ARBA" id="ARBA00022723"/>
    </source>
</evidence>